<dbReference type="PRINTS" id="PR01346">
    <property type="entry name" value="HELNAPAPROT"/>
</dbReference>
<dbReference type="Gene3D" id="1.20.1260.10">
    <property type="match status" value="1"/>
</dbReference>
<accession>A0ABZ2YVK0</accession>
<comment type="similarity">
    <text evidence="1 2">Belongs to the Dps family.</text>
</comment>
<evidence type="ECO:0000313" key="6">
    <source>
        <dbReference type="Proteomes" id="UP001485459"/>
    </source>
</evidence>
<reference evidence="6" key="1">
    <citation type="submission" date="2024-03" db="EMBL/GenBank/DDBJ databases">
        <title>Chitinophaga horti sp. nov., isolated from garden soil.</title>
        <authorList>
            <person name="Lee D.S."/>
            <person name="Han D.M."/>
            <person name="Baek J.H."/>
            <person name="Choi D.G."/>
            <person name="Jeon J.H."/>
            <person name="Jeon C.O."/>
        </authorList>
    </citation>
    <scope>NUCLEOTIDE SEQUENCE [LARGE SCALE GENOMIC DNA]</scope>
    <source>
        <strain evidence="6">GPA1</strain>
    </source>
</reference>
<evidence type="ECO:0000256" key="2">
    <source>
        <dbReference type="RuleBase" id="RU003875"/>
    </source>
</evidence>
<dbReference type="PANTHER" id="PTHR42932">
    <property type="entry name" value="GENERAL STRESS PROTEIN 20U"/>
    <property type="match status" value="1"/>
</dbReference>
<dbReference type="EMBL" id="CP149822">
    <property type="protein sequence ID" value="WZN43776.1"/>
    <property type="molecule type" value="Genomic_DNA"/>
</dbReference>
<evidence type="ECO:0000313" key="5">
    <source>
        <dbReference type="EMBL" id="WZN43776.1"/>
    </source>
</evidence>
<keyword evidence="3" id="KW-0175">Coiled coil</keyword>
<name>A0ABZ2YVK0_9BACT</name>
<organism evidence="5 6">
    <name type="scientific">Chitinophaga pollutisoli</name>
    <dbReference type="NCBI Taxonomy" id="3133966"/>
    <lineage>
        <taxon>Bacteria</taxon>
        <taxon>Pseudomonadati</taxon>
        <taxon>Bacteroidota</taxon>
        <taxon>Chitinophagia</taxon>
        <taxon>Chitinophagales</taxon>
        <taxon>Chitinophagaceae</taxon>
        <taxon>Chitinophaga</taxon>
    </lineage>
</organism>
<dbReference type="PIRSF" id="PIRSF005900">
    <property type="entry name" value="Dps"/>
    <property type="match status" value="1"/>
</dbReference>
<gene>
    <name evidence="5" type="ORF">WJU16_12140</name>
</gene>
<dbReference type="InterPro" id="IPR009078">
    <property type="entry name" value="Ferritin-like_SF"/>
</dbReference>
<feature type="coiled-coil region" evidence="3">
    <location>
        <begin position="100"/>
        <end position="127"/>
    </location>
</feature>
<dbReference type="RefSeq" id="WP_341838571.1">
    <property type="nucleotide sequence ID" value="NZ_CP149822.1"/>
</dbReference>
<feature type="domain" description="Ferritin/DPS" evidence="4">
    <location>
        <begin position="17"/>
        <end position="157"/>
    </location>
</feature>
<evidence type="ECO:0000256" key="3">
    <source>
        <dbReference type="SAM" id="Coils"/>
    </source>
</evidence>
<dbReference type="SUPFAM" id="SSF47240">
    <property type="entry name" value="Ferritin-like"/>
    <property type="match status" value="1"/>
</dbReference>
<evidence type="ECO:0000256" key="1">
    <source>
        <dbReference type="ARBA" id="ARBA00009497"/>
    </source>
</evidence>
<sequence length="157" mass="18334">MKANIGIGENHLQAVAEKLQVLLADEQVLYTKTRNYHWNVVGDNFAEMHAFYEGQYNELAEIVDEVAERIRMIGHYSSGRLVDFLKLTNLLEPEYTNVQSQQIKNLLDDHETIIRNLRELITEFSDKQKDLGTSDFVTGLMRQHEKMAWMLRSYITK</sequence>
<evidence type="ECO:0000259" key="4">
    <source>
        <dbReference type="Pfam" id="PF00210"/>
    </source>
</evidence>
<dbReference type="Proteomes" id="UP001485459">
    <property type="component" value="Chromosome"/>
</dbReference>
<proteinExistence type="inferred from homology"/>
<dbReference type="Pfam" id="PF00210">
    <property type="entry name" value="Ferritin"/>
    <property type="match status" value="1"/>
</dbReference>
<dbReference type="PANTHER" id="PTHR42932:SF3">
    <property type="entry name" value="DNA PROTECTION DURING STARVATION PROTEIN"/>
    <property type="match status" value="1"/>
</dbReference>
<keyword evidence="6" id="KW-1185">Reference proteome</keyword>
<dbReference type="InterPro" id="IPR008331">
    <property type="entry name" value="Ferritin_DPS_dom"/>
</dbReference>
<dbReference type="InterPro" id="IPR002177">
    <property type="entry name" value="DPS_DNA-bd"/>
</dbReference>
<dbReference type="CDD" id="cd01043">
    <property type="entry name" value="DPS"/>
    <property type="match status" value="1"/>
</dbReference>
<dbReference type="InterPro" id="IPR012347">
    <property type="entry name" value="Ferritin-like"/>
</dbReference>
<protein>
    <submittedName>
        <fullName evidence="5">DNA starvation/stationary phase protection protein</fullName>
    </submittedName>
</protein>